<dbReference type="PANTHER" id="PTHR13164">
    <property type="entry name" value="CALICYLIN BINDING PROTEIN"/>
    <property type="match status" value="1"/>
</dbReference>
<dbReference type="Gene3D" id="2.60.40.790">
    <property type="match status" value="1"/>
</dbReference>
<dbReference type="Pfam" id="PF04969">
    <property type="entry name" value="CS"/>
    <property type="match status" value="1"/>
</dbReference>
<dbReference type="Gene3D" id="4.10.860.10">
    <property type="entry name" value="UVR domain"/>
    <property type="match status" value="1"/>
</dbReference>
<dbReference type="GO" id="GO:0005634">
    <property type="term" value="C:nucleus"/>
    <property type="evidence" value="ECO:0007669"/>
    <property type="project" value="TreeGrafter"/>
</dbReference>
<comment type="caution">
    <text evidence="4">The sequence shown here is derived from an EMBL/GenBank/DDBJ whole genome shotgun (WGS) entry which is preliminary data.</text>
</comment>
<dbReference type="CDD" id="cd06468">
    <property type="entry name" value="p23_CacyBP"/>
    <property type="match status" value="1"/>
</dbReference>
<dbReference type="InterPro" id="IPR037201">
    <property type="entry name" value="CacyBP_N"/>
</dbReference>
<evidence type="ECO:0000259" key="3">
    <source>
        <dbReference type="PROSITE" id="PS51203"/>
    </source>
</evidence>
<dbReference type="GO" id="GO:0044548">
    <property type="term" value="F:S100 protein binding"/>
    <property type="evidence" value="ECO:0007669"/>
    <property type="project" value="InterPro"/>
</dbReference>
<dbReference type="GO" id="GO:0007507">
    <property type="term" value="P:heart development"/>
    <property type="evidence" value="ECO:0007669"/>
    <property type="project" value="TreeGrafter"/>
</dbReference>
<name>A0AAV8ZF75_9CUCU</name>
<dbReference type="GO" id="GO:0015631">
    <property type="term" value="F:tubulin binding"/>
    <property type="evidence" value="ECO:0007669"/>
    <property type="project" value="InterPro"/>
</dbReference>
<keyword evidence="1" id="KW-0175">Coiled coil</keyword>
<feature type="compositionally biased region" description="Basic and acidic residues" evidence="2">
    <location>
        <begin position="167"/>
        <end position="188"/>
    </location>
</feature>
<evidence type="ECO:0000256" key="1">
    <source>
        <dbReference type="SAM" id="Coils"/>
    </source>
</evidence>
<dbReference type="EMBL" id="JANEYF010001596">
    <property type="protein sequence ID" value="KAJ8962038.1"/>
    <property type="molecule type" value="Genomic_DNA"/>
</dbReference>
<proteinExistence type="predicted"/>
<dbReference type="FunFam" id="2.60.40.790:FF:000006">
    <property type="entry name" value="calcyclin-binding protein-like"/>
    <property type="match status" value="1"/>
</dbReference>
<dbReference type="AlphaFoldDB" id="A0AAV8ZF75"/>
<evidence type="ECO:0000313" key="5">
    <source>
        <dbReference type="Proteomes" id="UP001162156"/>
    </source>
</evidence>
<dbReference type="InterPro" id="IPR052289">
    <property type="entry name" value="Calcyclin-binding_UBL-bridge"/>
</dbReference>
<feature type="region of interest" description="Disordered" evidence="2">
    <location>
        <begin position="164"/>
        <end position="200"/>
    </location>
</feature>
<feature type="coiled-coil region" evidence="1">
    <location>
        <begin position="1"/>
        <end position="48"/>
    </location>
</feature>
<dbReference type="PROSITE" id="PS51203">
    <property type="entry name" value="CS"/>
    <property type="match status" value="1"/>
</dbReference>
<feature type="domain" description="CS" evidence="3">
    <location>
        <begin position="74"/>
        <end position="167"/>
    </location>
</feature>
<dbReference type="InterPro" id="IPR008978">
    <property type="entry name" value="HSP20-like_chaperone"/>
</dbReference>
<gene>
    <name evidence="4" type="ORF">NQ314_005820</name>
</gene>
<dbReference type="SUPFAM" id="SSF49764">
    <property type="entry name" value="HSP20-like chaperones"/>
    <property type="match status" value="1"/>
</dbReference>
<sequence>MANKIEELKKDIAELESLEKQATRQKSKDILSIEIRKLVSDVLKLEEQMTNEASPPKVSSGSSTACSVNKRYEIRLKDYAWDQTNKFVKFYVTLKNVHSIPAENIKCDFTSKSLELTVKDLDNKDYAFKIINLLKMIDPDQSNWKVKTDMVIINAAKKQPENWSHVTEWEKKSSDAQKIDTNSDKMGDPSEGLMSLMKNM</sequence>
<keyword evidence="5" id="KW-1185">Reference proteome</keyword>
<dbReference type="Proteomes" id="UP001162156">
    <property type="component" value="Unassembled WGS sequence"/>
</dbReference>
<reference evidence="4" key="1">
    <citation type="journal article" date="2023" name="Insect Mol. Biol.">
        <title>Genome sequencing provides insights into the evolution of gene families encoding plant cell wall-degrading enzymes in longhorned beetles.</title>
        <authorList>
            <person name="Shin N.R."/>
            <person name="Okamura Y."/>
            <person name="Kirsch R."/>
            <person name="Pauchet Y."/>
        </authorList>
    </citation>
    <scope>NUCLEOTIDE SEQUENCE</scope>
    <source>
        <strain evidence="4">RBIC_L_NR</strain>
    </source>
</reference>
<dbReference type="SUPFAM" id="SSF140106">
    <property type="entry name" value="Calcyclin-binding protein-like"/>
    <property type="match status" value="1"/>
</dbReference>
<evidence type="ECO:0000313" key="4">
    <source>
        <dbReference type="EMBL" id="KAJ8962038.1"/>
    </source>
</evidence>
<protein>
    <recommendedName>
        <fullName evidence="3">CS domain-containing protein</fullName>
    </recommendedName>
</protein>
<organism evidence="4 5">
    <name type="scientific">Rhamnusium bicolor</name>
    <dbReference type="NCBI Taxonomy" id="1586634"/>
    <lineage>
        <taxon>Eukaryota</taxon>
        <taxon>Metazoa</taxon>
        <taxon>Ecdysozoa</taxon>
        <taxon>Arthropoda</taxon>
        <taxon>Hexapoda</taxon>
        <taxon>Insecta</taxon>
        <taxon>Pterygota</taxon>
        <taxon>Neoptera</taxon>
        <taxon>Endopterygota</taxon>
        <taxon>Coleoptera</taxon>
        <taxon>Polyphaga</taxon>
        <taxon>Cucujiformia</taxon>
        <taxon>Chrysomeloidea</taxon>
        <taxon>Cerambycidae</taxon>
        <taxon>Lepturinae</taxon>
        <taxon>Rhagiini</taxon>
        <taxon>Rhamnusium</taxon>
    </lineage>
</organism>
<accession>A0AAV8ZF75</accession>
<evidence type="ECO:0000256" key="2">
    <source>
        <dbReference type="SAM" id="MobiDB-lite"/>
    </source>
</evidence>
<dbReference type="PANTHER" id="PTHR13164:SF3">
    <property type="entry name" value="CALCYCLIN-BINDING PROTEIN"/>
    <property type="match status" value="1"/>
</dbReference>
<dbReference type="InterPro" id="IPR037893">
    <property type="entry name" value="CS_CacyBP"/>
</dbReference>
<dbReference type="GO" id="GO:0031625">
    <property type="term" value="F:ubiquitin protein ligase binding"/>
    <property type="evidence" value="ECO:0007669"/>
    <property type="project" value="InterPro"/>
</dbReference>
<dbReference type="Pfam" id="PF09032">
    <property type="entry name" value="Siah-Interact_N"/>
    <property type="match status" value="1"/>
</dbReference>
<dbReference type="InterPro" id="IPR015120">
    <property type="entry name" value="Siah-Interact_N"/>
</dbReference>
<dbReference type="InterPro" id="IPR007052">
    <property type="entry name" value="CS_dom"/>
</dbReference>